<organism evidence="2 3">
    <name type="scientific">Flavilitoribacter nigricans (strain ATCC 23147 / DSM 23189 / NBRC 102662 / NCIMB 1420 / SS-2)</name>
    <name type="common">Lewinella nigricans</name>
    <dbReference type="NCBI Taxonomy" id="1122177"/>
    <lineage>
        <taxon>Bacteria</taxon>
        <taxon>Pseudomonadati</taxon>
        <taxon>Bacteroidota</taxon>
        <taxon>Saprospiria</taxon>
        <taxon>Saprospirales</taxon>
        <taxon>Lewinellaceae</taxon>
        <taxon>Flavilitoribacter</taxon>
    </lineage>
</organism>
<dbReference type="AlphaFoldDB" id="A0A2D0NHQ3"/>
<keyword evidence="1" id="KW-0175">Coiled coil</keyword>
<dbReference type="InterPro" id="IPR011990">
    <property type="entry name" value="TPR-like_helical_dom_sf"/>
</dbReference>
<dbReference type="SUPFAM" id="SSF48452">
    <property type="entry name" value="TPR-like"/>
    <property type="match status" value="1"/>
</dbReference>
<evidence type="ECO:0000256" key="1">
    <source>
        <dbReference type="SAM" id="Coils"/>
    </source>
</evidence>
<dbReference type="RefSeq" id="WP_099149145.1">
    <property type="nucleotide sequence ID" value="NZ_PDUD01000009.1"/>
</dbReference>
<evidence type="ECO:0000313" key="2">
    <source>
        <dbReference type="EMBL" id="PHN07699.1"/>
    </source>
</evidence>
<gene>
    <name evidence="2" type="ORF">CRP01_06255</name>
</gene>
<name>A0A2D0NHQ3_FLAN2</name>
<dbReference type="Proteomes" id="UP000223913">
    <property type="component" value="Unassembled WGS sequence"/>
</dbReference>
<feature type="coiled-coil region" evidence="1">
    <location>
        <begin position="106"/>
        <end position="136"/>
    </location>
</feature>
<keyword evidence="3" id="KW-1185">Reference proteome</keyword>
<accession>A0A2D0NHQ3</accession>
<comment type="caution">
    <text evidence="2">The sequence shown here is derived from an EMBL/GenBank/DDBJ whole genome shotgun (WGS) entry which is preliminary data.</text>
</comment>
<reference evidence="2 3" key="1">
    <citation type="submission" date="2017-10" db="EMBL/GenBank/DDBJ databases">
        <title>The draft genome sequence of Lewinella nigricans NBRC 102662.</title>
        <authorList>
            <person name="Wang K."/>
        </authorList>
    </citation>
    <scope>NUCLEOTIDE SEQUENCE [LARGE SCALE GENOMIC DNA]</scope>
    <source>
        <strain evidence="2 3">NBRC 102662</strain>
    </source>
</reference>
<sequence length="496" mass="58966">MKRRTDLYELIRAMSKSEKRYFTIDAQKTGRKGSRYLELFQAINDMEDDDEKALRKQFGRNLSTDKNYLYEAIMRSMRDYRSANSLAARIREMILDAKYLSERGLYDQCQERLQNAKDLAEKLDDNLGLLEILKEERRLVRDRRSKSYEQVVEQLSEESSEVLQRITDEMWYLAIYEDLVNIVLQKFRLSDEKDIERVRAKFYPQLVARDPEMISPGSRRRFYQCWALYSQLLGNFDDVFQYYEKVIDWWDKHPLNKEEEFHKYIVDISNYLHGYATKGQYQYFPKLIESMENARPKNLHDKSLVFQKISIYKLMYFINTGENRGLDAFLETVEKGLSTYFISPGSQLVLLFNTAILLFIQEDFQACKKWCEKIFAKKKVSSRIDIQRAGRLLYLICEYEIDDLDGPEKALRSVNRYFQINDQVQEKSEFENLITTTVHKLIFVPIMEKQRTFQTLIEEIKAQGERNKVPLGLDELCTIWATGKIKKKQMAQLLNQ</sequence>
<dbReference type="OrthoDB" id="714416at2"/>
<protein>
    <submittedName>
        <fullName evidence="2">Uncharacterized protein</fullName>
    </submittedName>
</protein>
<proteinExistence type="predicted"/>
<dbReference type="EMBL" id="PDUD01000009">
    <property type="protein sequence ID" value="PHN07699.1"/>
    <property type="molecule type" value="Genomic_DNA"/>
</dbReference>
<evidence type="ECO:0000313" key="3">
    <source>
        <dbReference type="Proteomes" id="UP000223913"/>
    </source>
</evidence>